<evidence type="ECO:0000313" key="7">
    <source>
        <dbReference type="EMBL" id="SEE35623.1"/>
    </source>
</evidence>
<dbReference type="PANTHER" id="PTHR30126">
    <property type="entry name" value="HTH-TYPE TRANSCRIPTIONAL REGULATOR"/>
    <property type="match status" value="1"/>
</dbReference>
<reference evidence="7 8" key="1">
    <citation type="submission" date="2016-10" db="EMBL/GenBank/DDBJ databases">
        <authorList>
            <person name="de Groot N.N."/>
        </authorList>
    </citation>
    <scope>NUCLEOTIDE SEQUENCE [LARGE SCALE GENOMIC DNA]</scope>
    <source>
        <strain evidence="7 8">GAS522</strain>
    </source>
</reference>
<evidence type="ECO:0000256" key="1">
    <source>
        <dbReference type="ARBA" id="ARBA00003502"/>
    </source>
</evidence>
<dbReference type="OrthoDB" id="9803735at2"/>
<keyword evidence="4 7" id="KW-0238">DNA-binding</keyword>
<dbReference type="Gene3D" id="1.10.10.10">
    <property type="entry name" value="Winged helix-like DNA-binding domain superfamily/Winged helix DNA-binding domain"/>
    <property type="match status" value="1"/>
</dbReference>
<name>A0A1H5I5R8_9BRAD</name>
<evidence type="ECO:0000259" key="6">
    <source>
        <dbReference type="PROSITE" id="PS50931"/>
    </source>
</evidence>
<evidence type="ECO:0000256" key="5">
    <source>
        <dbReference type="ARBA" id="ARBA00023163"/>
    </source>
</evidence>
<protein>
    <submittedName>
        <fullName evidence="7">DNA-binding transcriptional regulator, LysR family</fullName>
    </submittedName>
</protein>
<feature type="domain" description="HTH lysR-type" evidence="6">
    <location>
        <begin position="7"/>
        <end position="64"/>
    </location>
</feature>
<evidence type="ECO:0000256" key="3">
    <source>
        <dbReference type="ARBA" id="ARBA00023015"/>
    </source>
</evidence>
<evidence type="ECO:0000256" key="4">
    <source>
        <dbReference type="ARBA" id="ARBA00023125"/>
    </source>
</evidence>
<accession>A0A1H5I5R8</accession>
<evidence type="ECO:0000256" key="2">
    <source>
        <dbReference type="ARBA" id="ARBA00009437"/>
    </source>
</evidence>
<keyword evidence="5" id="KW-0804">Transcription</keyword>
<keyword evidence="3" id="KW-0805">Transcription regulation</keyword>
<comment type="similarity">
    <text evidence="2">Belongs to the LysR transcriptional regulatory family.</text>
</comment>
<dbReference type="InterPro" id="IPR005119">
    <property type="entry name" value="LysR_subst-bd"/>
</dbReference>
<gene>
    <name evidence="7" type="ORF">SAMN05444171_7153</name>
</gene>
<dbReference type="SUPFAM" id="SSF46785">
    <property type="entry name" value="Winged helix' DNA-binding domain"/>
    <property type="match status" value="1"/>
</dbReference>
<sequence length="293" mass="31829">MNHDLNIPIDIVRSVIVIAETGSISKAADRLNLSQPALSSQLKRIQGILGCELFTRTANGSLLTEVGKLFVEQGRRIIEANDQILRIGGRTLRQEPTRLGINNLYIKEIFKCLSAEALSNVIIQGGNSGEIAKGLTEGYIDIGCFFASMELADQVSNMIVNEAEERFVWVRSKDFVLSPGAPIPLLSHPGNLTDSLMIRALTNKGIQYRIAFNSADNLARTAAAEAGIGITAFPARIDPSPLICAREYYLPELTPLKSLLCVRQNFDAGTNLLEALSAQLFGDGARTKSGNKK</sequence>
<dbReference type="PANTHER" id="PTHR30126:SF91">
    <property type="entry name" value="LYSR FAMILY TRANSCRIPTIONAL REGULATOR"/>
    <property type="match status" value="1"/>
</dbReference>
<dbReference type="Pfam" id="PF03466">
    <property type="entry name" value="LysR_substrate"/>
    <property type="match status" value="1"/>
</dbReference>
<dbReference type="Proteomes" id="UP000183208">
    <property type="component" value="Unassembled WGS sequence"/>
</dbReference>
<dbReference type="InterPro" id="IPR036390">
    <property type="entry name" value="WH_DNA-bd_sf"/>
</dbReference>
<dbReference type="GO" id="GO:0003700">
    <property type="term" value="F:DNA-binding transcription factor activity"/>
    <property type="evidence" value="ECO:0007669"/>
    <property type="project" value="InterPro"/>
</dbReference>
<dbReference type="PRINTS" id="PR00039">
    <property type="entry name" value="HTHLYSR"/>
</dbReference>
<organism evidence="7 8">
    <name type="scientific">Bradyrhizobium lablabi</name>
    <dbReference type="NCBI Taxonomy" id="722472"/>
    <lineage>
        <taxon>Bacteria</taxon>
        <taxon>Pseudomonadati</taxon>
        <taxon>Pseudomonadota</taxon>
        <taxon>Alphaproteobacteria</taxon>
        <taxon>Hyphomicrobiales</taxon>
        <taxon>Nitrobacteraceae</taxon>
        <taxon>Bradyrhizobium</taxon>
    </lineage>
</organism>
<comment type="function">
    <text evidence="1">NodD regulates the expression of the nodABCFE genes which encode other nodulation proteins. NodD is also a negative regulator of its own expression. Binds flavonoids as inducers.</text>
</comment>
<proteinExistence type="inferred from homology"/>
<dbReference type="Gene3D" id="3.40.190.10">
    <property type="entry name" value="Periplasmic binding protein-like II"/>
    <property type="match status" value="2"/>
</dbReference>
<dbReference type="InterPro" id="IPR000847">
    <property type="entry name" value="LysR_HTH_N"/>
</dbReference>
<evidence type="ECO:0000313" key="8">
    <source>
        <dbReference type="Proteomes" id="UP000183208"/>
    </source>
</evidence>
<dbReference type="SUPFAM" id="SSF53850">
    <property type="entry name" value="Periplasmic binding protein-like II"/>
    <property type="match status" value="1"/>
</dbReference>
<dbReference type="EMBL" id="FNTI01000001">
    <property type="protein sequence ID" value="SEE35623.1"/>
    <property type="molecule type" value="Genomic_DNA"/>
</dbReference>
<dbReference type="InterPro" id="IPR036388">
    <property type="entry name" value="WH-like_DNA-bd_sf"/>
</dbReference>
<dbReference type="Pfam" id="PF00126">
    <property type="entry name" value="HTH_1"/>
    <property type="match status" value="1"/>
</dbReference>
<dbReference type="GO" id="GO:0000976">
    <property type="term" value="F:transcription cis-regulatory region binding"/>
    <property type="evidence" value="ECO:0007669"/>
    <property type="project" value="TreeGrafter"/>
</dbReference>
<dbReference type="AlphaFoldDB" id="A0A1H5I5R8"/>
<dbReference type="RefSeq" id="WP_091977002.1">
    <property type="nucleotide sequence ID" value="NZ_FNTI01000001.1"/>
</dbReference>
<dbReference type="PROSITE" id="PS50931">
    <property type="entry name" value="HTH_LYSR"/>
    <property type="match status" value="1"/>
</dbReference>